<keyword evidence="4 6" id="KW-0378">Hydrolase</keyword>
<accession>A0ABS3JHH4</accession>
<dbReference type="InterPro" id="IPR001466">
    <property type="entry name" value="Beta-lactam-related"/>
</dbReference>
<dbReference type="Pfam" id="PF01915">
    <property type="entry name" value="Glyco_hydro_3_C"/>
    <property type="match status" value="1"/>
</dbReference>
<evidence type="ECO:0000256" key="3">
    <source>
        <dbReference type="ARBA" id="ARBA00012663"/>
    </source>
</evidence>
<evidence type="ECO:0000259" key="8">
    <source>
        <dbReference type="Pfam" id="PF00144"/>
    </source>
</evidence>
<evidence type="ECO:0000259" key="9">
    <source>
        <dbReference type="Pfam" id="PF00933"/>
    </source>
</evidence>
<dbReference type="InterPro" id="IPR001764">
    <property type="entry name" value="Glyco_hydro_3_N"/>
</dbReference>
<protein>
    <recommendedName>
        <fullName evidence="3">beta-N-acetylhexosaminidase</fullName>
        <ecNumber evidence="3">3.2.1.52</ecNumber>
    </recommendedName>
</protein>
<evidence type="ECO:0000256" key="2">
    <source>
        <dbReference type="ARBA" id="ARBA00005336"/>
    </source>
</evidence>
<evidence type="ECO:0000313" key="12">
    <source>
        <dbReference type="Proteomes" id="UP000664628"/>
    </source>
</evidence>
<dbReference type="InterPro" id="IPR012338">
    <property type="entry name" value="Beta-lactam/transpept-like"/>
</dbReference>
<evidence type="ECO:0000256" key="5">
    <source>
        <dbReference type="ARBA" id="ARBA00023295"/>
    </source>
</evidence>
<dbReference type="EC" id="3.2.1.52" evidence="3"/>
<evidence type="ECO:0000313" key="11">
    <source>
        <dbReference type="EMBL" id="MBO0949448.1"/>
    </source>
</evidence>
<dbReference type="InterPro" id="IPR019800">
    <property type="entry name" value="Glyco_hydro_3_AS"/>
</dbReference>
<dbReference type="Pfam" id="PF00933">
    <property type="entry name" value="Glyco_hydro_3"/>
    <property type="match status" value="1"/>
</dbReference>
<feature type="region of interest" description="Disordered" evidence="7">
    <location>
        <begin position="959"/>
        <end position="981"/>
    </location>
</feature>
<keyword evidence="5 6" id="KW-0326">Glycosidase</keyword>
<comment type="similarity">
    <text evidence="2 6">Belongs to the glycosyl hydrolase 3 family.</text>
</comment>
<evidence type="ECO:0000256" key="7">
    <source>
        <dbReference type="SAM" id="MobiDB-lite"/>
    </source>
</evidence>
<feature type="domain" description="Beta-lactamase-related" evidence="8">
    <location>
        <begin position="655"/>
        <end position="1023"/>
    </location>
</feature>
<dbReference type="Gene3D" id="3.40.710.10">
    <property type="entry name" value="DD-peptidase/beta-lactamase superfamily"/>
    <property type="match status" value="1"/>
</dbReference>
<dbReference type="InterPro" id="IPR017853">
    <property type="entry name" value="GH"/>
</dbReference>
<dbReference type="PROSITE" id="PS00775">
    <property type="entry name" value="GLYCOSYL_HYDROL_F3"/>
    <property type="match status" value="1"/>
</dbReference>
<comment type="caution">
    <text evidence="11">The sequence shown here is derived from an EMBL/GenBank/DDBJ whole genome shotgun (WGS) entry which is preliminary data.</text>
</comment>
<dbReference type="RefSeq" id="WP_207329407.1">
    <property type="nucleotide sequence ID" value="NZ_JAFMYW010000003.1"/>
</dbReference>
<feature type="domain" description="Glycoside hydrolase family 3 N-terminal" evidence="9">
    <location>
        <begin position="107"/>
        <end position="422"/>
    </location>
</feature>
<dbReference type="Gene3D" id="3.20.20.300">
    <property type="entry name" value="Glycoside hydrolase, family 3, N-terminal domain"/>
    <property type="match status" value="1"/>
</dbReference>
<reference evidence="11 12" key="1">
    <citation type="submission" date="2021-03" db="EMBL/GenBank/DDBJ databases">
        <title>Fibrella sp. HMF5405 genome sequencing and assembly.</title>
        <authorList>
            <person name="Kang H."/>
            <person name="Kim H."/>
            <person name="Bae S."/>
            <person name="Joh K."/>
        </authorList>
    </citation>
    <scope>NUCLEOTIDE SEQUENCE [LARGE SCALE GENOMIC DNA]</scope>
    <source>
        <strain evidence="11 12">HMF5405</strain>
    </source>
</reference>
<dbReference type="SUPFAM" id="SSF52279">
    <property type="entry name" value="Beta-D-glucan exohydrolase, C-terminal domain"/>
    <property type="match status" value="1"/>
</dbReference>
<dbReference type="InterPro" id="IPR050226">
    <property type="entry name" value="NagZ_Beta-hexosaminidase"/>
</dbReference>
<dbReference type="InterPro" id="IPR002772">
    <property type="entry name" value="Glyco_hydro_3_C"/>
</dbReference>
<dbReference type="PANTHER" id="PTHR30480:SF13">
    <property type="entry name" value="BETA-HEXOSAMINIDASE"/>
    <property type="match status" value="1"/>
</dbReference>
<gene>
    <name evidence="11" type="ORF">J2I46_12705</name>
</gene>
<comment type="catalytic activity">
    <reaction evidence="1">
        <text>Hydrolysis of terminal non-reducing N-acetyl-D-hexosamine residues in N-acetyl-beta-D-hexosaminides.</text>
        <dbReference type="EC" id="3.2.1.52"/>
    </reaction>
</comment>
<dbReference type="SUPFAM" id="SSF56601">
    <property type="entry name" value="beta-lactamase/transpeptidase-like"/>
    <property type="match status" value="1"/>
</dbReference>
<organism evidence="11 12">
    <name type="scientific">Fibrella forsythiae</name>
    <dbReference type="NCBI Taxonomy" id="2817061"/>
    <lineage>
        <taxon>Bacteria</taxon>
        <taxon>Pseudomonadati</taxon>
        <taxon>Bacteroidota</taxon>
        <taxon>Cytophagia</taxon>
        <taxon>Cytophagales</taxon>
        <taxon>Spirosomataceae</taxon>
        <taxon>Fibrella</taxon>
    </lineage>
</organism>
<dbReference type="Gene3D" id="3.40.50.1700">
    <property type="entry name" value="Glycoside hydrolase family 3 C-terminal domain"/>
    <property type="match status" value="1"/>
</dbReference>
<evidence type="ECO:0000259" key="10">
    <source>
        <dbReference type="Pfam" id="PF01915"/>
    </source>
</evidence>
<dbReference type="PRINTS" id="PR00133">
    <property type="entry name" value="GLHYDRLASE3"/>
</dbReference>
<dbReference type="PANTHER" id="PTHR30480">
    <property type="entry name" value="BETA-HEXOSAMINIDASE-RELATED"/>
    <property type="match status" value="1"/>
</dbReference>
<dbReference type="EMBL" id="JAFMYW010000003">
    <property type="protein sequence ID" value="MBO0949448.1"/>
    <property type="molecule type" value="Genomic_DNA"/>
</dbReference>
<keyword evidence="12" id="KW-1185">Reference proteome</keyword>
<dbReference type="InterPro" id="IPR036962">
    <property type="entry name" value="Glyco_hydro_3_N_sf"/>
</dbReference>
<evidence type="ECO:0000256" key="1">
    <source>
        <dbReference type="ARBA" id="ARBA00001231"/>
    </source>
</evidence>
<proteinExistence type="inferred from homology"/>
<dbReference type="Proteomes" id="UP000664628">
    <property type="component" value="Unassembled WGS sequence"/>
</dbReference>
<evidence type="ECO:0000256" key="6">
    <source>
        <dbReference type="RuleBase" id="RU361161"/>
    </source>
</evidence>
<sequence>MFEFLRKHFVLLTIATVLLLAAFESGSGRPRRVSRARSAAKKHSKKVTKKATKKVAIVAHPTALPVVYPTARLESDQLAGHAGTNVLQMTTAGESWVDSVFQTMTPDEKIGQFFMVAAFSNHSENHRIYIEHLIQSFHIGGVIFFQGGPYRQATLTNKYQSLSKIPLLVGIDGEWGLGMRLDSTMEFPRQMTLGAIRDNDLIYRMGVEIGRQCSRLGIHINFAPVSDINSNPQNPVIGIRSFGEGKENVASKASAYMKGLQQQHVIATAKHFPGHGDSNVDSHHSMPVISRSSEQMNTIDLFPFRKLIADSLMGVVTGHLHVPVMDNQSPAVAATLSEKIVTDLLKKELGFRGLVFTDALNMGGVSRSNRSEVVNLKALIAGNDILLYPENIREATRVIKEAIVSGTLPQAFIDEKVKKILRAKYWAGLSQYKPIALPNLISDLNSGEAKNLKRELCENAITVVSDEGKLLPLSTVDTNRIASIAIGAGTGNIFQKSLADLTPLKQLVSPERPQSDEDVNNLVASVGDANLVVVSFHNMSQSSFRRYSINAPSVTLIQRLKEQGKKVIAVAFGSAYSLNLLTDADALLCGYQEFSETQQATAKALFGLSPSNGLLPISTGDFKAGQSVSVDPSGRLVPALPESVGMKASELAKIDKMVELAVHDRVIPGCQVLVARKGKIIYDKNFGSLNYSSGGEKVSDNTLYDLASLTKVLGTLQAVMVLYDRKEIDLAQRASFYLPELRGTNKQNMTLQDLLWHQAGLISFYPTLWDRTRTPSGSLNPAYYSNKNDSLHTLQIAPTLWAKPALKDSVWKWVIQSPLSRKVDADGKPSFVYSDLSFLMLQKVVERVSKLPLDRFLEREVYQPLGLKSLTFTPLQKLTNPHCAPTEQDTYYRNQLLVGTVHDQMAAVQGGVSGHAGLFGNAHDIAKLLQMNLQRGVYGGQRILQPMTVPFFTQTISTRSPRSLGWDKPNPESTTSSYLTPLAPPQSFGHTGFTGNMVWVDPEQELVYVFLSNRLFPTGGNNAINTTRLRRRIQETIYNSLKQ</sequence>
<evidence type="ECO:0000256" key="4">
    <source>
        <dbReference type="ARBA" id="ARBA00022801"/>
    </source>
</evidence>
<dbReference type="GO" id="GO:0016787">
    <property type="term" value="F:hydrolase activity"/>
    <property type="evidence" value="ECO:0007669"/>
    <property type="project" value="UniProtKB-KW"/>
</dbReference>
<feature type="domain" description="Glycoside hydrolase family 3 C-terminal" evidence="10">
    <location>
        <begin position="465"/>
        <end position="619"/>
    </location>
</feature>
<dbReference type="InterPro" id="IPR036881">
    <property type="entry name" value="Glyco_hydro_3_C_sf"/>
</dbReference>
<dbReference type="SUPFAM" id="SSF51445">
    <property type="entry name" value="(Trans)glycosidases"/>
    <property type="match status" value="1"/>
</dbReference>
<dbReference type="Pfam" id="PF00144">
    <property type="entry name" value="Beta-lactamase"/>
    <property type="match status" value="1"/>
</dbReference>
<name>A0ABS3JHH4_9BACT</name>